<dbReference type="CDD" id="cd02440">
    <property type="entry name" value="AdoMet_MTases"/>
    <property type="match status" value="1"/>
</dbReference>
<sequence length="241" mass="26800">MPGYDVRLIELQAGSERFRLRVLSDLQQFSDPDGHGARLGISSSQWSLFGQLWPAGELLAEVMSGFDIEGKRFLEIGCGIAAPSLVLQRRGADVVATDIHPLAEPFLAYNSALNGLPAVAYRQLHWLEPLPSLGRFDVVIASDVMYERDHARLLAGVVERHADGVSEVVVTDSGRGGRGLFTRLLEEQGFVLEPWTATAPAGDTRSKLRVLHFRRHSRPARRRPADARPIRPDWRTHVPEQ</sequence>
<dbReference type="InterPro" id="IPR019410">
    <property type="entry name" value="Methyltransf_16"/>
</dbReference>
<dbReference type="AlphaFoldDB" id="A0A0A0M3U0"/>
<dbReference type="Proteomes" id="UP000030003">
    <property type="component" value="Unassembled WGS sequence"/>
</dbReference>
<accession>A0A0A0M3U0</accession>
<reference evidence="2 3" key="1">
    <citation type="submission" date="2013-08" db="EMBL/GenBank/DDBJ databases">
        <title>Genomic analysis of Lysobacter defluvii.</title>
        <authorList>
            <person name="Wang Q."/>
            <person name="Wang G."/>
        </authorList>
    </citation>
    <scope>NUCLEOTIDE SEQUENCE [LARGE SCALE GENOMIC DNA]</scope>
    <source>
        <strain evidence="2 3">IMMIB APB-9</strain>
    </source>
</reference>
<evidence type="ECO:0000313" key="2">
    <source>
        <dbReference type="EMBL" id="KGO97765.1"/>
    </source>
</evidence>
<dbReference type="SUPFAM" id="SSF53335">
    <property type="entry name" value="S-adenosyl-L-methionine-dependent methyltransferases"/>
    <property type="match status" value="1"/>
</dbReference>
<protein>
    <submittedName>
        <fullName evidence="2">Methyltransferase type 12</fullName>
    </submittedName>
</protein>
<name>A0A0A0M3U0_9GAMM</name>
<comment type="caution">
    <text evidence="2">The sequence shown here is derived from an EMBL/GenBank/DDBJ whole genome shotgun (WGS) entry which is preliminary data.</text>
</comment>
<evidence type="ECO:0000313" key="3">
    <source>
        <dbReference type="Proteomes" id="UP000030003"/>
    </source>
</evidence>
<dbReference type="EMBL" id="AVBH01000212">
    <property type="protein sequence ID" value="KGO97765.1"/>
    <property type="molecule type" value="Genomic_DNA"/>
</dbReference>
<proteinExistence type="predicted"/>
<gene>
    <name evidence="2" type="ORF">N791_05955</name>
</gene>
<dbReference type="PANTHER" id="PTHR14614">
    <property type="entry name" value="HEPATOCELLULAR CARCINOMA-ASSOCIATED ANTIGEN"/>
    <property type="match status" value="1"/>
</dbReference>
<organism evidence="2 3">
    <name type="scientific">Lysobacter defluvii IMMIB APB-9 = DSM 18482</name>
    <dbReference type="NCBI Taxonomy" id="1385515"/>
    <lineage>
        <taxon>Bacteria</taxon>
        <taxon>Pseudomonadati</taxon>
        <taxon>Pseudomonadota</taxon>
        <taxon>Gammaproteobacteria</taxon>
        <taxon>Lysobacterales</taxon>
        <taxon>Lysobacteraceae</taxon>
        <taxon>Novilysobacter</taxon>
    </lineage>
</organism>
<dbReference type="OrthoDB" id="264333at2"/>
<dbReference type="GO" id="GO:0008168">
    <property type="term" value="F:methyltransferase activity"/>
    <property type="evidence" value="ECO:0007669"/>
    <property type="project" value="UniProtKB-KW"/>
</dbReference>
<keyword evidence="3" id="KW-1185">Reference proteome</keyword>
<keyword evidence="2" id="KW-0808">Transferase</keyword>
<dbReference type="Gene3D" id="3.40.50.150">
    <property type="entry name" value="Vaccinia Virus protein VP39"/>
    <property type="match status" value="1"/>
</dbReference>
<feature type="region of interest" description="Disordered" evidence="1">
    <location>
        <begin position="217"/>
        <end position="241"/>
    </location>
</feature>
<dbReference type="eggNOG" id="COG3897">
    <property type="taxonomic scope" value="Bacteria"/>
</dbReference>
<dbReference type="Pfam" id="PF10294">
    <property type="entry name" value="Methyltransf_16"/>
    <property type="match status" value="1"/>
</dbReference>
<dbReference type="GO" id="GO:0032259">
    <property type="term" value="P:methylation"/>
    <property type="evidence" value="ECO:0007669"/>
    <property type="project" value="UniProtKB-KW"/>
</dbReference>
<keyword evidence="2" id="KW-0489">Methyltransferase</keyword>
<dbReference type="STRING" id="1385515.GCA_000423325_00129"/>
<evidence type="ECO:0000256" key="1">
    <source>
        <dbReference type="SAM" id="MobiDB-lite"/>
    </source>
</evidence>
<feature type="compositionally biased region" description="Basic and acidic residues" evidence="1">
    <location>
        <begin position="223"/>
        <end position="241"/>
    </location>
</feature>
<dbReference type="InterPro" id="IPR029063">
    <property type="entry name" value="SAM-dependent_MTases_sf"/>
</dbReference>
<dbReference type="RefSeq" id="WP_081677647.1">
    <property type="nucleotide sequence ID" value="NZ_AUHT01000004.1"/>
</dbReference>